<gene>
    <name evidence="2" type="ORF">P353_08500</name>
</gene>
<reference evidence="2 3" key="1">
    <citation type="submission" date="2013-09" db="EMBL/GenBank/DDBJ databases">
        <title>High correlation between genotypes and phenotypes of environmental bacteria Comamonas testosteroni strains.</title>
        <authorList>
            <person name="Liu L."/>
            <person name="Zhu W."/>
            <person name="Xia X."/>
            <person name="Xu B."/>
            <person name="Luo M."/>
            <person name="Wang G."/>
        </authorList>
    </citation>
    <scope>NUCLEOTIDE SEQUENCE [LARGE SCALE GENOMIC DNA]</scope>
    <source>
        <strain evidence="2 3">JL40</strain>
    </source>
</reference>
<proteinExistence type="predicted"/>
<dbReference type="GO" id="GO:0003677">
    <property type="term" value="F:DNA binding"/>
    <property type="evidence" value="ECO:0007669"/>
    <property type="project" value="InterPro"/>
</dbReference>
<dbReference type="InterPro" id="IPR010183">
    <property type="entry name" value="Phage_lambda_Bet"/>
</dbReference>
<dbReference type="EMBL" id="AWOR01000037">
    <property type="protein sequence ID" value="KGH30892.1"/>
    <property type="molecule type" value="Genomic_DNA"/>
</dbReference>
<feature type="compositionally biased region" description="Low complexity" evidence="1">
    <location>
        <begin position="309"/>
        <end position="322"/>
    </location>
</feature>
<feature type="region of interest" description="Disordered" evidence="1">
    <location>
        <begin position="206"/>
        <end position="227"/>
    </location>
</feature>
<sequence>MGRFGARFGVDPHKLFDTLKAVAFRQREGHAQPTNEQMMALMIVAEQYGLNPFLKEIYAYPDKNNGIVPVVGVDGWSNIVNAHPQYDGFEVVYSDSKVEVTGVNFPVHEWIEVVIHRKDRTVPSRVREFMDECYRPPTQRNGAHGAYQINGPWQTHARRMLRHKAFIQCGRLALGFTGIFDQDEAERIIDADSNVVGASVKVVKTQDDQRTASSAENVASAQGNAPPQLTHEQLEPVLQQLLNRTLPNQTWNVAHQYVEQRFSGENLERAKTFLHDKQMEHMHAPEQDYEAMQQRRASGQVERSERVMPPLDDLVLPPGGLDSQAESSFF</sequence>
<feature type="region of interest" description="Disordered" evidence="1">
    <location>
        <begin position="293"/>
        <end position="330"/>
    </location>
</feature>
<dbReference type="GO" id="GO:0006310">
    <property type="term" value="P:DNA recombination"/>
    <property type="evidence" value="ECO:0007669"/>
    <property type="project" value="InterPro"/>
</dbReference>
<evidence type="ECO:0000256" key="1">
    <source>
        <dbReference type="SAM" id="MobiDB-lite"/>
    </source>
</evidence>
<evidence type="ECO:0000313" key="3">
    <source>
        <dbReference type="Proteomes" id="UP000029553"/>
    </source>
</evidence>
<feature type="compositionally biased region" description="Polar residues" evidence="1">
    <location>
        <begin position="211"/>
        <end position="227"/>
    </location>
</feature>
<protein>
    <recommendedName>
        <fullName evidence="4">Phage recombination protein Bet</fullName>
    </recommendedName>
</protein>
<comment type="caution">
    <text evidence="2">The sequence shown here is derived from an EMBL/GenBank/DDBJ whole genome shotgun (WGS) entry which is preliminary data.</text>
</comment>
<dbReference type="Proteomes" id="UP000029553">
    <property type="component" value="Unassembled WGS sequence"/>
</dbReference>
<organism evidence="2 3">
    <name type="scientific">Comamonas testosteroni</name>
    <name type="common">Pseudomonas testosteroni</name>
    <dbReference type="NCBI Taxonomy" id="285"/>
    <lineage>
        <taxon>Bacteria</taxon>
        <taxon>Pseudomonadati</taxon>
        <taxon>Pseudomonadota</taxon>
        <taxon>Betaproteobacteria</taxon>
        <taxon>Burkholderiales</taxon>
        <taxon>Comamonadaceae</taxon>
        <taxon>Comamonas</taxon>
    </lineage>
</organism>
<accession>A0A096HPI9</accession>
<evidence type="ECO:0000313" key="2">
    <source>
        <dbReference type="EMBL" id="KGH30892.1"/>
    </source>
</evidence>
<dbReference type="InterPro" id="IPR018330">
    <property type="entry name" value="RecT_fam"/>
</dbReference>
<dbReference type="NCBIfam" id="TIGR01913">
    <property type="entry name" value="bet_lambda"/>
    <property type="match status" value="1"/>
</dbReference>
<evidence type="ECO:0008006" key="4">
    <source>
        <dbReference type="Google" id="ProtNLM"/>
    </source>
</evidence>
<dbReference type="Pfam" id="PF03837">
    <property type="entry name" value="RecT"/>
    <property type="match status" value="1"/>
</dbReference>
<dbReference type="AlphaFoldDB" id="A0A096HPI9"/>
<name>A0A096HPI9_COMTE</name>